<evidence type="ECO:0000256" key="6">
    <source>
        <dbReference type="SAM" id="Phobius"/>
    </source>
</evidence>
<protein>
    <submittedName>
        <fullName evidence="7">LysE family translocator</fullName>
    </submittedName>
</protein>
<dbReference type="Proteomes" id="UP000291562">
    <property type="component" value="Chromosome"/>
</dbReference>
<evidence type="ECO:0000256" key="1">
    <source>
        <dbReference type="ARBA" id="ARBA00004651"/>
    </source>
</evidence>
<feature type="transmembrane region" description="Helical" evidence="6">
    <location>
        <begin position="176"/>
        <end position="198"/>
    </location>
</feature>
<dbReference type="Pfam" id="PF01810">
    <property type="entry name" value="LysE"/>
    <property type="match status" value="1"/>
</dbReference>
<keyword evidence="3 6" id="KW-0812">Transmembrane</keyword>
<organism evidence="7 8">
    <name type="scientific">Pseudolysobacter antarcticus</name>
    <dbReference type="NCBI Taxonomy" id="2511995"/>
    <lineage>
        <taxon>Bacteria</taxon>
        <taxon>Pseudomonadati</taxon>
        <taxon>Pseudomonadota</taxon>
        <taxon>Gammaproteobacteria</taxon>
        <taxon>Lysobacterales</taxon>
        <taxon>Rhodanobacteraceae</taxon>
        <taxon>Pseudolysobacter</taxon>
    </lineage>
</organism>
<dbReference type="GO" id="GO:0005886">
    <property type="term" value="C:plasma membrane"/>
    <property type="evidence" value="ECO:0007669"/>
    <property type="project" value="UniProtKB-SubCell"/>
</dbReference>
<feature type="transmembrane region" description="Helical" evidence="6">
    <location>
        <begin position="75"/>
        <end position="92"/>
    </location>
</feature>
<feature type="transmembrane region" description="Helical" evidence="6">
    <location>
        <begin position="6"/>
        <end position="31"/>
    </location>
</feature>
<comment type="subcellular location">
    <subcellularLocation>
        <location evidence="1">Cell membrane</location>
        <topology evidence="1">Multi-pass membrane protein</topology>
    </subcellularLocation>
</comment>
<dbReference type="PANTHER" id="PTHR30086">
    <property type="entry name" value="ARGININE EXPORTER PROTEIN ARGO"/>
    <property type="match status" value="1"/>
</dbReference>
<evidence type="ECO:0000313" key="7">
    <source>
        <dbReference type="EMBL" id="QBB69679.1"/>
    </source>
</evidence>
<dbReference type="EMBL" id="CP035704">
    <property type="protein sequence ID" value="QBB69679.1"/>
    <property type="molecule type" value="Genomic_DNA"/>
</dbReference>
<keyword evidence="5 6" id="KW-0472">Membrane</keyword>
<dbReference type="RefSeq" id="WP_129831938.1">
    <property type="nucleotide sequence ID" value="NZ_CP035704.1"/>
</dbReference>
<dbReference type="GO" id="GO:0015171">
    <property type="term" value="F:amino acid transmembrane transporter activity"/>
    <property type="evidence" value="ECO:0007669"/>
    <property type="project" value="TreeGrafter"/>
</dbReference>
<feature type="transmembrane region" description="Helical" evidence="6">
    <location>
        <begin position="139"/>
        <end position="164"/>
    </location>
</feature>
<dbReference type="AlphaFoldDB" id="A0A411HGR0"/>
<keyword evidence="4 6" id="KW-1133">Transmembrane helix</keyword>
<dbReference type="KEGG" id="xbc:ELE36_04425"/>
<feature type="transmembrane region" description="Helical" evidence="6">
    <location>
        <begin position="43"/>
        <end position="63"/>
    </location>
</feature>
<proteinExistence type="predicted"/>
<evidence type="ECO:0000256" key="5">
    <source>
        <dbReference type="ARBA" id="ARBA00023136"/>
    </source>
</evidence>
<name>A0A411HGR0_9GAMM</name>
<gene>
    <name evidence="7" type="ORF">ELE36_04425</name>
</gene>
<reference evidence="7 8" key="1">
    <citation type="submission" date="2019-01" db="EMBL/GenBank/DDBJ databases">
        <title>Pseudolysobacter antarctica gen. nov., sp. nov., isolated from Fildes Peninsula, Antarctica.</title>
        <authorList>
            <person name="Wei Z."/>
            <person name="Peng F."/>
        </authorList>
    </citation>
    <scope>NUCLEOTIDE SEQUENCE [LARGE SCALE GENOMIC DNA]</scope>
    <source>
        <strain evidence="7 8">AQ6-296</strain>
    </source>
</reference>
<keyword evidence="8" id="KW-1185">Reference proteome</keyword>
<evidence type="ECO:0000256" key="4">
    <source>
        <dbReference type="ARBA" id="ARBA00022989"/>
    </source>
</evidence>
<evidence type="ECO:0000256" key="3">
    <source>
        <dbReference type="ARBA" id="ARBA00022692"/>
    </source>
</evidence>
<dbReference type="OrthoDB" id="9804822at2"/>
<sequence length="199" mass="21969">MIELKIWGLILSFAIPMILSPGPGNTILAAAGGKFGVRGTLPFWLGFESGNFLWCLVYGFGLSQIVKAHPFAYEVLKWGGTLYILYLAWCFFRSSAMAEQQELKPLSFFDGFASLSLNPKVHSMILVMFSQFLNPALPLVAQVTQMALVFVLVGFVCHFVWIYCGQVLFSRIKSQAAMRAQGIAFGICMILVAAFVAFS</sequence>
<evidence type="ECO:0000313" key="8">
    <source>
        <dbReference type="Proteomes" id="UP000291562"/>
    </source>
</evidence>
<keyword evidence="2" id="KW-1003">Cell membrane</keyword>
<dbReference type="InterPro" id="IPR001123">
    <property type="entry name" value="LeuE-type"/>
</dbReference>
<evidence type="ECO:0000256" key="2">
    <source>
        <dbReference type="ARBA" id="ARBA00022475"/>
    </source>
</evidence>
<accession>A0A411HGR0</accession>
<dbReference type="PANTHER" id="PTHR30086:SF20">
    <property type="entry name" value="ARGININE EXPORTER PROTEIN ARGO-RELATED"/>
    <property type="match status" value="1"/>
</dbReference>